<dbReference type="InterPro" id="IPR051043">
    <property type="entry name" value="Sulfatase_Mod_Factor_Kinase"/>
</dbReference>
<dbReference type="InterPro" id="IPR005532">
    <property type="entry name" value="SUMF_dom"/>
</dbReference>
<evidence type="ECO:0000259" key="1">
    <source>
        <dbReference type="Pfam" id="PF03781"/>
    </source>
</evidence>
<evidence type="ECO:0000313" key="2">
    <source>
        <dbReference type="EMBL" id="NKF23529.1"/>
    </source>
</evidence>
<feature type="domain" description="Sulfatase-modifying factor enzyme-like" evidence="1">
    <location>
        <begin position="1"/>
        <end position="278"/>
    </location>
</feature>
<dbReference type="AlphaFoldDB" id="A0A970B9N5"/>
<organism evidence="2 3">
    <name type="scientific">Solimonas marina</name>
    <dbReference type="NCBI Taxonomy" id="2714601"/>
    <lineage>
        <taxon>Bacteria</taxon>
        <taxon>Pseudomonadati</taxon>
        <taxon>Pseudomonadota</taxon>
        <taxon>Gammaproteobacteria</taxon>
        <taxon>Nevskiales</taxon>
        <taxon>Nevskiaceae</taxon>
        <taxon>Solimonas</taxon>
    </lineage>
</organism>
<proteinExistence type="predicted"/>
<reference evidence="2" key="1">
    <citation type="submission" date="2020-03" db="EMBL/GenBank/DDBJ databases">
        <title>Solimonas marina sp. nov., isolated from deep seawater of the Pacific Ocean.</title>
        <authorList>
            <person name="Liu X."/>
            <person name="Lai Q."/>
            <person name="Sun F."/>
            <person name="Gai Y."/>
            <person name="Li G."/>
            <person name="Shao Z."/>
        </authorList>
    </citation>
    <scope>NUCLEOTIDE SEQUENCE</scope>
    <source>
        <strain evidence="2">C16B3</strain>
    </source>
</reference>
<dbReference type="PANTHER" id="PTHR23150:SF19">
    <property type="entry name" value="FORMYLGLYCINE-GENERATING ENZYME"/>
    <property type="match status" value="1"/>
</dbReference>
<dbReference type="Pfam" id="PF03781">
    <property type="entry name" value="FGE-sulfatase"/>
    <property type="match status" value="1"/>
</dbReference>
<comment type="caution">
    <text evidence="2">The sequence shown here is derived from an EMBL/GenBank/DDBJ whole genome shotgun (WGS) entry which is preliminary data.</text>
</comment>
<dbReference type="PANTHER" id="PTHR23150">
    <property type="entry name" value="SULFATASE MODIFYING FACTOR 1, 2"/>
    <property type="match status" value="1"/>
</dbReference>
<accession>A0A970B9N5</accession>
<keyword evidence="3" id="KW-1185">Reference proteome</keyword>
<dbReference type="InterPro" id="IPR042095">
    <property type="entry name" value="SUMF_sf"/>
</dbReference>
<dbReference type="SUPFAM" id="SSF56436">
    <property type="entry name" value="C-type lectin-like"/>
    <property type="match status" value="1"/>
</dbReference>
<dbReference type="EMBL" id="JAAVXB010000008">
    <property type="protein sequence ID" value="NKF23529.1"/>
    <property type="molecule type" value="Genomic_DNA"/>
</dbReference>
<evidence type="ECO:0000313" key="3">
    <source>
        <dbReference type="Proteomes" id="UP000653472"/>
    </source>
</evidence>
<dbReference type="Proteomes" id="UP000653472">
    <property type="component" value="Unassembled WGS sequence"/>
</dbReference>
<protein>
    <submittedName>
        <fullName evidence="2">Formylglycine-generating enzyme family protein</fullName>
    </submittedName>
</protein>
<dbReference type="Gene3D" id="3.90.1580.10">
    <property type="entry name" value="paralog of FGE (formylglycine-generating enzyme)"/>
    <property type="match status" value="1"/>
</dbReference>
<name>A0A970B9N5_9GAMM</name>
<sequence>MVLIHGGRFEMGAGGVYPEEGPPVEISVGDFWISRHDVTNAQFARFVRETGYRTVGERGGQTVSGKVEPAGGAVFEMPSAVDDGRPVRWWHFVAGADWRHPQGPGSDLRGKADHPVVQIAYADAQAYATWAGLQLPSEAQWEYAARGGGASGTATAQAAVAHGVPRANVWQGVFPFFNSDADGFIGTSPVGCFPANGYGLYDMVGNVWQWTTDLYFPSHRYPVGLRSFDPNNPNVPSRVIKGGSFLCAANFCMRYRPAARQPHDEGLGTSHIGFRLVRLATPNGAPRAG</sequence>
<gene>
    <name evidence="2" type="ORF">G7Y82_14510</name>
</gene>
<dbReference type="InterPro" id="IPR016187">
    <property type="entry name" value="CTDL_fold"/>
</dbReference>
<dbReference type="GO" id="GO:0120147">
    <property type="term" value="F:formylglycine-generating oxidase activity"/>
    <property type="evidence" value="ECO:0007669"/>
    <property type="project" value="TreeGrafter"/>
</dbReference>